<keyword evidence="2" id="KW-1185">Reference proteome</keyword>
<protein>
    <submittedName>
        <fullName evidence="1">P22 coat protein Gp5</fullName>
    </submittedName>
</protein>
<comment type="caution">
    <text evidence="1">The sequence shown here is derived from an EMBL/GenBank/DDBJ whole genome shotgun (WGS) entry which is preliminary data.</text>
</comment>
<sequence length="303" mass="33092">MANTLLTPDVIARAALANLYETTVMAPLVHRDYEPEFQNRVGDTVTVRKPAVFQAKEFDRTAGIDIQDATEGSTDVNLNHFADVSFAVTAKDLSLNIQDFSAQLLNPAMEAIAQKIDRDLLTFRDDITAEVGQADTTSTHGWDNPKVMVDAGKVLTKANVPKNERRYVFGPEAAAAYQADPLFHEADKRGDTEGLMEAAIGRKFGFDNYETQNISVPEQTSGNSTTEVGVAFHRTAVALAFRPLELPRGAQNAAIENYNGFGLRVVYDYDINKKQDVVSIDCLYGVKTLDASRAVLVKGGDVA</sequence>
<accession>A0A543N2Q6</accession>
<dbReference type="EMBL" id="VFQC01000004">
    <property type="protein sequence ID" value="TQN26098.1"/>
    <property type="molecule type" value="Genomic_DNA"/>
</dbReference>
<keyword evidence="1" id="KW-0946">Virion</keyword>
<dbReference type="Pfam" id="PF11651">
    <property type="entry name" value="P22_CoatProtein"/>
    <property type="match status" value="1"/>
</dbReference>
<dbReference type="OrthoDB" id="3987726at2"/>
<organism evidence="1 2">
    <name type="scientific">Haloactinospora alba</name>
    <dbReference type="NCBI Taxonomy" id="405555"/>
    <lineage>
        <taxon>Bacteria</taxon>
        <taxon>Bacillati</taxon>
        <taxon>Actinomycetota</taxon>
        <taxon>Actinomycetes</taxon>
        <taxon>Streptosporangiales</taxon>
        <taxon>Nocardiopsidaceae</taxon>
        <taxon>Haloactinospora</taxon>
    </lineage>
</organism>
<reference evidence="1 2" key="1">
    <citation type="submission" date="2019-06" db="EMBL/GenBank/DDBJ databases">
        <title>Sequencing the genomes of 1000 actinobacteria strains.</title>
        <authorList>
            <person name="Klenk H.-P."/>
        </authorList>
    </citation>
    <scope>NUCLEOTIDE SEQUENCE [LARGE SCALE GENOMIC DNA]</scope>
    <source>
        <strain evidence="1 2">DSM 45015</strain>
    </source>
</reference>
<evidence type="ECO:0000313" key="1">
    <source>
        <dbReference type="EMBL" id="TQN26098.1"/>
    </source>
</evidence>
<dbReference type="RefSeq" id="WP_141926328.1">
    <property type="nucleotide sequence ID" value="NZ_VFQC01000004.1"/>
</dbReference>
<gene>
    <name evidence="1" type="ORF">FHX37_4636</name>
</gene>
<dbReference type="AlphaFoldDB" id="A0A543N2Q6"/>
<dbReference type="Proteomes" id="UP000317422">
    <property type="component" value="Unassembled WGS sequence"/>
</dbReference>
<dbReference type="InterPro" id="IPR024659">
    <property type="entry name" value="Phage_coat_Gp5"/>
</dbReference>
<keyword evidence="1" id="KW-0167">Capsid protein</keyword>
<proteinExistence type="predicted"/>
<evidence type="ECO:0000313" key="2">
    <source>
        <dbReference type="Proteomes" id="UP000317422"/>
    </source>
</evidence>
<name>A0A543N2Q6_9ACTN</name>